<evidence type="ECO:0000256" key="1">
    <source>
        <dbReference type="SAM" id="Phobius"/>
    </source>
</evidence>
<keyword evidence="1" id="KW-0812">Transmembrane</keyword>
<dbReference type="Proteomes" id="UP000542742">
    <property type="component" value="Unassembled WGS sequence"/>
</dbReference>
<proteinExistence type="predicted"/>
<accession>A0A7W7FYV7</accession>
<keyword evidence="1" id="KW-1133">Transmembrane helix</keyword>
<gene>
    <name evidence="2" type="ORF">BKA14_001566</name>
</gene>
<evidence type="ECO:0000313" key="3">
    <source>
        <dbReference type="Proteomes" id="UP000542742"/>
    </source>
</evidence>
<sequence>MRLFRAAPGAAEERVWEAVLATGEAVAPAGRPSLSAARLRSLLTESRVDGRPGPRWVRLTGFRIDGPLDLDSSEALRPLTLTDCAVGPISLVDGKARSLRLDRCDVAAIDLSTARIEGSLHVLNSTVDGRLTLRQATVSGTVNLGGTTIMGADGVALVGDRLTVGHSFFLRGGFVARQAVRLLGARVGGQLACDGAQFRGADVVLDLDAAAIGGNLSLQRGRRHGAQAGPFEAAGEVCLTGAKVDGSVLCDGLLSNPDQVALRGDNLAVRGNLVLAAGLEVTGTVRIAGAEITRNLECRAAALQDLNLTRTVVKGSLVFAPAAITGTAELTGVTAARLLDDIERWPADRELTGLRYDTIGAHRGPEPSVGHRVAWLPARYQPQPYEQLAAFYRGQGRDEDARRVAIARQRHRRREQPWWRRPPGYVLDATVGYGHRPGLALVWLAALLILGSLLFTAFHHGGAVLAKGGAGPTPAFNPPLFTLDLLLPVVNLRQRDNWVVVGTAAQYVSAVYVVLGWIIATAVVAALSGLLKKN</sequence>
<dbReference type="EMBL" id="JACHMF010000001">
    <property type="protein sequence ID" value="MBB4691418.1"/>
    <property type="molecule type" value="Genomic_DNA"/>
</dbReference>
<evidence type="ECO:0008006" key="4">
    <source>
        <dbReference type="Google" id="ProtNLM"/>
    </source>
</evidence>
<protein>
    <recommendedName>
        <fullName evidence="4">Membrane-associated oxidoreductase</fullName>
    </recommendedName>
</protein>
<dbReference type="AlphaFoldDB" id="A0A7W7FYV7"/>
<name>A0A7W7FYV7_9ACTN</name>
<feature type="transmembrane region" description="Helical" evidence="1">
    <location>
        <begin position="439"/>
        <end position="458"/>
    </location>
</feature>
<reference evidence="2 3" key="1">
    <citation type="submission" date="2020-08" db="EMBL/GenBank/DDBJ databases">
        <title>Sequencing the genomes of 1000 actinobacteria strains.</title>
        <authorList>
            <person name="Klenk H.-P."/>
        </authorList>
    </citation>
    <scope>NUCLEOTIDE SEQUENCE [LARGE SCALE GENOMIC DNA]</scope>
    <source>
        <strain evidence="2 3">DSM 45518</strain>
    </source>
</reference>
<comment type="caution">
    <text evidence="2">The sequence shown here is derived from an EMBL/GenBank/DDBJ whole genome shotgun (WGS) entry which is preliminary data.</text>
</comment>
<feature type="transmembrane region" description="Helical" evidence="1">
    <location>
        <begin position="507"/>
        <end position="531"/>
    </location>
</feature>
<organism evidence="2 3">
    <name type="scientific">Paractinoplanes abujensis</name>
    <dbReference type="NCBI Taxonomy" id="882441"/>
    <lineage>
        <taxon>Bacteria</taxon>
        <taxon>Bacillati</taxon>
        <taxon>Actinomycetota</taxon>
        <taxon>Actinomycetes</taxon>
        <taxon>Micromonosporales</taxon>
        <taxon>Micromonosporaceae</taxon>
        <taxon>Paractinoplanes</taxon>
    </lineage>
</organism>
<evidence type="ECO:0000313" key="2">
    <source>
        <dbReference type="EMBL" id="MBB4691418.1"/>
    </source>
</evidence>
<keyword evidence="1" id="KW-0472">Membrane</keyword>
<dbReference type="RefSeq" id="WP_184950238.1">
    <property type="nucleotide sequence ID" value="NZ_BOMC01000006.1"/>
</dbReference>
<keyword evidence="3" id="KW-1185">Reference proteome</keyword>